<evidence type="ECO:0000313" key="3">
    <source>
        <dbReference type="Proteomes" id="UP000019141"/>
    </source>
</evidence>
<feature type="compositionally biased region" description="Basic and acidic residues" evidence="1">
    <location>
        <begin position="61"/>
        <end position="71"/>
    </location>
</feature>
<organism evidence="2 3">
    <name type="scientific">Entotheonella factor</name>
    <dbReference type="NCBI Taxonomy" id="1429438"/>
    <lineage>
        <taxon>Bacteria</taxon>
        <taxon>Pseudomonadati</taxon>
        <taxon>Nitrospinota/Tectimicrobiota group</taxon>
        <taxon>Candidatus Tectimicrobiota</taxon>
        <taxon>Candidatus Entotheonellia</taxon>
        <taxon>Candidatus Entotheonellales</taxon>
        <taxon>Candidatus Entotheonellaceae</taxon>
        <taxon>Candidatus Entotheonella</taxon>
    </lineage>
</organism>
<dbReference type="HOGENOM" id="CLU_2354538_0_0_7"/>
<dbReference type="EMBL" id="AZHW01001167">
    <property type="protein sequence ID" value="ETW93829.1"/>
    <property type="molecule type" value="Genomic_DNA"/>
</dbReference>
<gene>
    <name evidence="2" type="ORF">ETSY1_37495</name>
</gene>
<protein>
    <submittedName>
        <fullName evidence="2">Uncharacterized protein</fullName>
    </submittedName>
</protein>
<comment type="caution">
    <text evidence="2">The sequence shown here is derived from an EMBL/GenBank/DDBJ whole genome shotgun (WGS) entry which is preliminary data.</text>
</comment>
<evidence type="ECO:0000313" key="2">
    <source>
        <dbReference type="EMBL" id="ETW93829.1"/>
    </source>
</evidence>
<feature type="region of interest" description="Disordered" evidence="1">
    <location>
        <begin position="1"/>
        <end position="22"/>
    </location>
</feature>
<accession>W4L7G0</accession>
<proteinExistence type="predicted"/>
<feature type="region of interest" description="Disordered" evidence="1">
    <location>
        <begin position="40"/>
        <end position="96"/>
    </location>
</feature>
<keyword evidence="3" id="KW-1185">Reference proteome</keyword>
<evidence type="ECO:0000256" key="1">
    <source>
        <dbReference type="SAM" id="MobiDB-lite"/>
    </source>
</evidence>
<dbReference type="Proteomes" id="UP000019141">
    <property type="component" value="Unassembled WGS sequence"/>
</dbReference>
<sequence>MPLAKGQNPNRPKTGSSIKVEPIWTKTAIDNIKIQILACHQRARASPEMQAPTSKPSGPRSKRDASNRRQPDAQLVRSARAGGNPLLTDIHPGDFE</sequence>
<feature type="compositionally biased region" description="Polar residues" evidence="1">
    <location>
        <begin position="7"/>
        <end position="17"/>
    </location>
</feature>
<reference evidence="2 3" key="1">
    <citation type="journal article" date="2014" name="Nature">
        <title>An environmental bacterial taxon with a large and distinct metabolic repertoire.</title>
        <authorList>
            <person name="Wilson M.C."/>
            <person name="Mori T."/>
            <person name="Ruckert C."/>
            <person name="Uria A.R."/>
            <person name="Helf M.J."/>
            <person name="Takada K."/>
            <person name="Gernert C."/>
            <person name="Steffens U.A."/>
            <person name="Heycke N."/>
            <person name="Schmitt S."/>
            <person name="Rinke C."/>
            <person name="Helfrich E.J."/>
            <person name="Brachmann A.O."/>
            <person name="Gurgui C."/>
            <person name="Wakimoto T."/>
            <person name="Kracht M."/>
            <person name="Crusemann M."/>
            <person name="Hentschel U."/>
            <person name="Abe I."/>
            <person name="Matsunaga S."/>
            <person name="Kalinowski J."/>
            <person name="Takeyama H."/>
            <person name="Piel J."/>
        </authorList>
    </citation>
    <scope>NUCLEOTIDE SEQUENCE [LARGE SCALE GENOMIC DNA]</scope>
    <source>
        <strain evidence="3">TSY1</strain>
    </source>
</reference>
<dbReference type="AlphaFoldDB" id="W4L7G0"/>
<name>W4L7G0_ENTF1</name>